<dbReference type="InParanoid" id="A0A1S3J7C5"/>
<dbReference type="InterPro" id="IPR010987">
    <property type="entry name" value="Glutathione-S-Trfase_C-like"/>
</dbReference>
<organism evidence="4 5">
    <name type="scientific">Lingula anatina</name>
    <name type="common">Brachiopod</name>
    <name type="synonym">Lingula unguis</name>
    <dbReference type="NCBI Taxonomy" id="7574"/>
    <lineage>
        <taxon>Eukaryota</taxon>
        <taxon>Metazoa</taxon>
        <taxon>Spiralia</taxon>
        <taxon>Lophotrochozoa</taxon>
        <taxon>Brachiopoda</taxon>
        <taxon>Linguliformea</taxon>
        <taxon>Lingulata</taxon>
        <taxon>Lingulida</taxon>
        <taxon>Linguloidea</taxon>
        <taxon>Lingulidae</taxon>
        <taxon>Lingula</taxon>
    </lineage>
</organism>
<dbReference type="CDD" id="cd03181">
    <property type="entry name" value="GST_C_EF1Bgamma_like"/>
    <property type="match status" value="1"/>
</dbReference>
<dbReference type="InterPro" id="IPR004046">
    <property type="entry name" value="GST_C"/>
</dbReference>
<evidence type="ECO:0000256" key="2">
    <source>
        <dbReference type="SAM" id="MobiDB-lite"/>
    </source>
</evidence>
<accession>A0A1S3J7C5</accession>
<dbReference type="InterPro" id="IPR036282">
    <property type="entry name" value="Glutathione-S-Trfase_C_sf"/>
</dbReference>
<dbReference type="FunFam" id="1.20.1050.10:FF:000006">
    <property type="entry name" value="Elongation factor 1 gamma"/>
    <property type="match status" value="1"/>
</dbReference>
<dbReference type="Gene3D" id="1.20.1050.10">
    <property type="match status" value="1"/>
</dbReference>
<dbReference type="GO" id="GO:0006414">
    <property type="term" value="P:translational elongation"/>
    <property type="evidence" value="ECO:0007669"/>
    <property type="project" value="TreeGrafter"/>
</dbReference>
<evidence type="ECO:0000259" key="3">
    <source>
        <dbReference type="PROSITE" id="PS50405"/>
    </source>
</evidence>
<dbReference type="OrthoDB" id="249703at2759"/>
<dbReference type="InterPro" id="IPR036249">
    <property type="entry name" value="Thioredoxin-like_sf"/>
</dbReference>
<dbReference type="InterPro" id="IPR004045">
    <property type="entry name" value="Glutathione_S-Trfase_N"/>
</dbReference>
<dbReference type="Pfam" id="PF02798">
    <property type="entry name" value="GST_N"/>
    <property type="match status" value="1"/>
</dbReference>
<gene>
    <name evidence="5" type="primary">LOC106170868</name>
</gene>
<dbReference type="KEGG" id="lak:106170868"/>
<protein>
    <submittedName>
        <fullName evidence="5">Elongation factor 1-gamma-like</fullName>
    </submittedName>
</protein>
<dbReference type="SUPFAM" id="SSF52833">
    <property type="entry name" value="Thioredoxin-like"/>
    <property type="match status" value="1"/>
</dbReference>
<comment type="similarity">
    <text evidence="1">Belongs to the GST superfamily.</text>
</comment>
<proteinExistence type="inferred from homology"/>
<dbReference type="RefSeq" id="XP_013406317.1">
    <property type="nucleotide sequence ID" value="XM_013550863.1"/>
</dbReference>
<reference evidence="5" key="1">
    <citation type="submission" date="2025-08" db="UniProtKB">
        <authorList>
            <consortium name="RefSeq"/>
        </authorList>
    </citation>
    <scope>IDENTIFICATION</scope>
    <source>
        <tissue evidence="5">Gonads</tissue>
    </source>
</reference>
<evidence type="ECO:0000256" key="1">
    <source>
        <dbReference type="RuleBase" id="RU003494"/>
    </source>
</evidence>
<dbReference type="STRING" id="7574.A0A1S3J7C5"/>
<feature type="region of interest" description="Disordered" evidence="2">
    <location>
        <begin position="161"/>
        <end position="186"/>
    </location>
</feature>
<feature type="domain" description="GST C-terminal" evidence="3">
    <location>
        <begin position="33"/>
        <end position="159"/>
    </location>
</feature>
<feature type="compositionally biased region" description="Basic and acidic residues" evidence="2">
    <location>
        <begin position="161"/>
        <end position="179"/>
    </location>
</feature>
<dbReference type="AlphaFoldDB" id="A0A1S3J7C5"/>
<dbReference type="Proteomes" id="UP000085678">
    <property type="component" value="Unplaced"/>
</dbReference>
<dbReference type="PROSITE" id="PS50405">
    <property type="entry name" value="GST_CTER"/>
    <property type="match status" value="1"/>
</dbReference>
<dbReference type="InterPro" id="IPR050802">
    <property type="entry name" value="EF-GSTs"/>
</dbReference>
<dbReference type="PANTHER" id="PTHR43986:SF1">
    <property type="entry name" value="ELONGATION FACTOR 1-GAMMA"/>
    <property type="match status" value="1"/>
</dbReference>
<evidence type="ECO:0000313" key="5">
    <source>
        <dbReference type="RefSeq" id="XP_013406317.1"/>
    </source>
</evidence>
<dbReference type="Gene3D" id="3.40.30.10">
    <property type="entry name" value="Glutaredoxin"/>
    <property type="match status" value="1"/>
</dbReference>
<dbReference type="CDD" id="cd03044">
    <property type="entry name" value="GST_N_EF1Bgamma"/>
    <property type="match status" value="1"/>
</dbReference>
<dbReference type="Pfam" id="PF00043">
    <property type="entry name" value="GST_C"/>
    <property type="match status" value="1"/>
</dbReference>
<name>A0A1S3J7C5_LINAN</name>
<dbReference type="GeneID" id="106170868"/>
<dbReference type="GO" id="GO:0005737">
    <property type="term" value="C:cytoplasm"/>
    <property type="evidence" value="ECO:0007669"/>
    <property type="project" value="TreeGrafter"/>
</dbReference>
<dbReference type="SUPFAM" id="SSF47616">
    <property type="entry name" value="GST C-terminal domain-like"/>
    <property type="match status" value="1"/>
</dbReference>
<dbReference type="GO" id="GO:0005634">
    <property type="term" value="C:nucleus"/>
    <property type="evidence" value="ECO:0007669"/>
    <property type="project" value="TreeGrafter"/>
</dbReference>
<sequence>MAAGTLYTYPENFRAQKILIAAKYSGTQVTVANDFKLGESNKNEAFLKKFPLGKVSIFYLVSVRNTERAKEDIKKALGVLNTVLRTRTFLVGERVSLADIVVACDLLMLYKMVLDPAFRQPYQNTNRWFTTLVNQPEFKAVLGSVVLCEKMAQFDAKKFAELSGGGKDKGGKKEKKEQQPKQQPKV</sequence>
<keyword evidence="4" id="KW-1185">Reference proteome</keyword>
<evidence type="ECO:0000313" key="4">
    <source>
        <dbReference type="Proteomes" id="UP000085678"/>
    </source>
</evidence>
<dbReference type="PANTHER" id="PTHR43986">
    <property type="entry name" value="ELONGATION FACTOR 1-GAMMA"/>
    <property type="match status" value="1"/>
</dbReference>